<dbReference type="Proteomes" id="UP000192746">
    <property type="component" value="Unassembled WGS sequence"/>
</dbReference>
<gene>
    <name evidence="2" type="ORF">IIF7_10613</name>
</gene>
<proteinExistence type="predicted"/>
<keyword evidence="2" id="KW-0808">Transferase</keyword>
<comment type="caution">
    <text evidence="2">The sequence shown here is derived from an EMBL/GenBank/DDBJ whole genome shotgun (WGS) entry which is preliminary data.</text>
</comment>
<feature type="chain" id="PRO_5011965584" evidence="1">
    <location>
        <begin position="18"/>
        <end position="242"/>
    </location>
</feature>
<dbReference type="STRING" id="1185767.IIF7_10613"/>
<dbReference type="RefSeq" id="WP_084841658.1">
    <property type="nucleotide sequence ID" value="NZ_ARYN01000008.1"/>
</dbReference>
<organism evidence="2 3">
    <name type="scientific">Zunongwangia atlantica 22II14-10F7</name>
    <dbReference type="NCBI Taxonomy" id="1185767"/>
    <lineage>
        <taxon>Bacteria</taxon>
        <taxon>Pseudomonadati</taxon>
        <taxon>Bacteroidota</taxon>
        <taxon>Flavobacteriia</taxon>
        <taxon>Flavobacteriales</taxon>
        <taxon>Flavobacteriaceae</taxon>
        <taxon>Zunongwangia</taxon>
    </lineage>
</organism>
<feature type="signal peptide" evidence="1">
    <location>
        <begin position="1"/>
        <end position="17"/>
    </location>
</feature>
<evidence type="ECO:0000313" key="2">
    <source>
        <dbReference type="EMBL" id="ORL45658.1"/>
    </source>
</evidence>
<evidence type="ECO:0000256" key="1">
    <source>
        <dbReference type="SAM" id="SignalP"/>
    </source>
</evidence>
<dbReference type="EMBL" id="ARYN01000008">
    <property type="protein sequence ID" value="ORL45658.1"/>
    <property type="molecule type" value="Genomic_DNA"/>
</dbReference>
<reference evidence="2 3" key="1">
    <citation type="submission" date="2013-04" db="EMBL/GenBank/DDBJ databases">
        <title>Zunongwangia sp. 22II14-10F7 Genome Sequencing.</title>
        <authorList>
            <person name="Lai Q."/>
            <person name="Shao Z."/>
        </authorList>
    </citation>
    <scope>NUCLEOTIDE SEQUENCE [LARGE SCALE GENOMIC DNA]</scope>
    <source>
        <strain evidence="2 3">22II14-10F7</strain>
    </source>
</reference>
<dbReference type="OrthoDB" id="1422163at2"/>
<keyword evidence="1" id="KW-0732">Signal</keyword>
<accession>A0A1Y1T3N9</accession>
<evidence type="ECO:0000313" key="3">
    <source>
        <dbReference type="Proteomes" id="UP000192746"/>
    </source>
</evidence>
<sequence length="242" mass="27947">MKYLLCLFIICSATVNAQKITGYVYNSEGIIPNFKVENISKGFYVETNAEGKFLISANLGDSISFNSIAYDYYVFVVKQSHFEETTVVELKTSSLEEVKITGGKNFKVPVEELDDQLLKGIRSDISKNSLAYRPSQGNLIEAPLYLARLILPKKNKTAIAHKAEYNLRFEHFEAFFKEDDLINEEFLTNELLIPKKYHVLFYYFLETKHYTSALLEKNQTLEMISRLQESAKEYREELPSKQ</sequence>
<keyword evidence="3" id="KW-1185">Reference proteome</keyword>
<protein>
    <submittedName>
        <fullName evidence="2">Phosphopantetheine adenylyltransferase</fullName>
    </submittedName>
</protein>
<keyword evidence="2" id="KW-0548">Nucleotidyltransferase</keyword>
<dbReference type="GO" id="GO:0016779">
    <property type="term" value="F:nucleotidyltransferase activity"/>
    <property type="evidence" value="ECO:0007669"/>
    <property type="project" value="UniProtKB-KW"/>
</dbReference>
<name>A0A1Y1T3N9_9FLAO</name>
<dbReference type="AlphaFoldDB" id="A0A1Y1T3N9"/>